<comment type="subcellular location">
    <subcellularLocation>
        <location evidence="1">Endomembrane system</location>
        <topology evidence="1">Multi-pass membrane protein</topology>
    </subcellularLocation>
</comment>
<evidence type="ECO:0000256" key="6">
    <source>
        <dbReference type="ARBA" id="ARBA00023136"/>
    </source>
</evidence>
<feature type="domain" description="Fatty acid hydroxylase" evidence="8">
    <location>
        <begin position="78"/>
        <end position="211"/>
    </location>
</feature>
<feature type="transmembrane region" description="Helical" evidence="7">
    <location>
        <begin position="338"/>
        <end position="357"/>
    </location>
</feature>
<feature type="transmembrane region" description="Helical" evidence="7">
    <location>
        <begin position="288"/>
        <end position="309"/>
    </location>
</feature>
<evidence type="ECO:0000256" key="3">
    <source>
        <dbReference type="ARBA" id="ARBA00022989"/>
    </source>
</evidence>
<dbReference type="RefSeq" id="WP_058357953.1">
    <property type="nucleotide sequence ID" value="NZ_CABKVG010000010.1"/>
</dbReference>
<name>A0ABY4DZ60_9NEIS</name>
<feature type="transmembrane region" description="Helical" evidence="7">
    <location>
        <begin position="134"/>
        <end position="158"/>
    </location>
</feature>
<evidence type="ECO:0000256" key="1">
    <source>
        <dbReference type="ARBA" id="ARBA00004127"/>
    </source>
</evidence>
<dbReference type="PANTHER" id="PTHR21624">
    <property type="entry name" value="STEROL DESATURASE-RELATED PROTEIN"/>
    <property type="match status" value="1"/>
</dbReference>
<keyword evidence="4" id="KW-0560">Oxidoreductase</keyword>
<evidence type="ECO:0000256" key="4">
    <source>
        <dbReference type="ARBA" id="ARBA00023002"/>
    </source>
</evidence>
<dbReference type="EMBL" id="CP091511">
    <property type="protein sequence ID" value="UOO88363.1"/>
    <property type="molecule type" value="Genomic_DNA"/>
</dbReference>
<evidence type="ECO:0000256" key="7">
    <source>
        <dbReference type="SAM" id="Phobius"/>
    </source>
</evidence>
<feature type="transmembrane region" description="Helical" evidence="7">
    <location>
        <begin position="44"/>
        <end position="64"/>
    </location>
</feature>
<dbReference type="InterPro" id="IPR006694">
    <property type="entry name" value="Fatty_acid_hydroxylase"/>
</dbReference>
<sequence length="364" mass="42183">MNYLAIALLLMLIMVVLELAYIQWVKRQSAPWLDMVFNLNSGHVLLWLFRGVELWVYGLVFHYANWHVVDAVPLWAQWLLAFVAWDFGFYCLHYCHHKSRLLWAIHLVHHTGQDFNLSLGIRNSWYSSLSSIPFFAWMAVLGFTPTQFLIVSVAHYAIQFYNHNSLYTQPTLLDTILVTPYSHRVHHAQQAPYLNRNFGSCFNVWDRLFGTFQTPQADVPMSYGASFPHTHDPYVANQWPLRRLLGLRPPLRQLLGQQATSPLLVASAGIALFLTVIYYVLFEYRWQHLQTAVWVVALTIATIAIGRYSDGHRSQAKVWCGMALGLAAWVAWQGYSDWRWLLVGVLLAQVLLSLRVLRLNTYRY</sequence>
<dbReference type="Pfam" id="PF04116">
    <property type="entry name" value="FA_hydroxylase"/>
    <property type="match status" value="1"/>
</dbReference>
<keyword evidence="5" id="KW-0443">Lipid metabolism</keyword>
<evidence type="ECO:0000313" key="10">
    <source>
        <dbReference type="Proteomes" id="UP000832011"/>
    </source>
</evidence>
<evidence type="ECO:0000313" key="9">
    <source>
        <dbReference type="EMBL" id="UOO88363.1"/>
    </source>
</evidence>
<feature type="transmembrane region" description="Helical" evidence="7">
    <location>
        <begin position="71"/>
        <end position="90"/>
    </location>
</feature>
<protein>
    <submittedName>
        <fullName evidence="9">Sterol desaturase family protein</fullName>
    </submittedName>
</protein>
<dbReference type="InterPro" id="IPR051689">
    <property type="entry name" value="Sterol_desaturase/TMEM195"/>
</dbReference>
<dbReference type="PANTHER" id="PTHR21624:SF1">
    <property type="entry name" value="ALKYLGLYCEROL MONOOXYGENASE"/>
    <property type="match status" value="1"/>
</dbReference>
<feature type="transmembrane region" description="Helical" evidence="7">
    <location>
        <begin position="316"/>
        <end position="332"/>
    </location>
</feature>
<keyword evidence="10" id="KW-1185">Reference proteome</keyword>
<accession>A0ABY4DZ60</accession>
<feature type="transmembrane region" description="Helical" evidence="7">
    <location>
        <begin position="262"/>
        <end position="282"/>
    </location>
</feature>
<organism evidence="9 10">
    <name type="scientific">Vitreoscilla massiliensis</name>
    <dbReference type="NCBI Taxonomy" id="1689272"/>
    <lineage>
        <taxon>Bacteria</taxon>
        <taxon>Pseudomonadati</taxon>
        <taxon>Pseudomonadota</taxon>
        <taxon>Betaproteobacteria</taxon>
        <taxon>Neisseriales</taxon>
        <taxon>Neisseriaceae</taxon>
        <taxon>Vitreoscilla</taxon>
    </lineage>
</organism>
<evidence type="ECO:0000259" key="8">
    <source>
        <dbReference type="Pfam" id="PF04116"/>
    </source>
</evidence>
<proteinExistence type="predicted"/>
<reference evidence="9 10" key="1">
    <citation type="journal article" date="2022" name="Res Sq">
        <title>Evolution of multicellular longitudinally dividing oral cavity symbionts (Neisseriaceae).</title>
        <authorList>
            <person name="Nyongesa S."/>
            <person name="Weber P."/>
            <person name="Bernet E."/>
            <person name="Pullido F."/>
            <person name="Nieckarz M."/>
            <person name="Delaby M."/>
            <person name="Nieves C."/>
            <person name="Viehboeck T."/>
            <person name="Krause N."/>
            <person name="Rivera-Millot A."/>
            <person name="Nakamura A."/>
            <person name="Vischer N."/>
            <person name="VanNieuwenhze M."/>
            <person name="Brun Y."/>
            <person name="Cava F."/>
            <person name="Bulgheresi S."/>
            <person name="Veyrier F."/>
        </authorList>
    </citation>
    <scope>NUCLEOTIDE SEQUENCE [LARGE SCALE GENOMIC DNA]</scope>
    <source>
        <strain evidence="9 10">SN4</strain>
    </source>
</reference>
<dbReference type="Proteomes" id="UP000832011">
    <property type="component" value="Chromosome"/>
</dbReference>
<keyword evidence="2 7" id="KW-0812">Transmembrane</keyword>
<keyword evidence="6 7" id="KW-0472">Membrane</keyword>
<evidence type="ECO:0000256" key="5">
    <source>
        <dbReference type="ARBA" id="ARBA00023098"/>
    </source>
</evidence>
<evidence type="ECO:0000256" key="2">
    <source>
        <dbReference type="ARBA" id="ARBA00022692"/>
    </source>
</evidence>
<keyword evidence="3 7" id="KW-1133">Transmembrane helix</keyword>
<gene>
    <name evidence="9" type="ORF">LVJ82_12880</name>
</gene>